<feature type="binding site" evidence="11">
    <location>
        <position position="319"/>
    </location>
    <ligand>
        <name>substrate</name>
    </ligand>
</feature>
<dbReference type="FunFam" id="3.30.390.10:FF:000001">
    <property type="entry name" value="Enolase"/>
    <property type="match status" value="1"/>
</dbReference>
<evidence type="ECO:0000256" key="5">
    <source>
        <dbReference type="ARBA" id="ARBA00022842"/>
    </source>
</evidence>
<accession>A0A7R8URN8</accession>
<evidence type="ECO:0000259" key="13">
    <source>
        <dbReference type="SMART" id="SM01192"/>
    </source>
</evidence>
<dbReference type="InterPro" id="IPR020811">
    <property type="entry name" value="Enolase_N"/>
</dbReference>
<dbReference type="EMBL" id="LR899011">
    <property type="protein sequence ID" value="CAD7085767.1"/>
    <property type="molecule type" value="Genomic_DNA"/>
</dbReference>
<evidence type="ECO:0000256" key="4">
    <source>
        <dbReference type="ARBA" id="ARBA00017068"/>
    </source>
</evidence>
<proteinExistence type="inferred from homology"/>
<keyword evidence="12" id="KW-0479">Metal-binding</keyword>
<dbReference type="InterPro" id="IPR020810">
    <property type="entry name" value="Enolase_C"/>
</dbReference>
<reference evidence="15 16" key="1">
    <citation type="submission" date="2020-11" db="EMBL/GenBank/DDBJ databases">
        <authorList>
            <person name="Wallbank WR R."/>
            <person name="Pardo Diaz C."/>
            <person name="Kozak K."/>
            <person name="Martin S."/>
            <person name="Jiggins C."/>
            <person name="Moest M."/>
            <person name="Warren A I."/>
            <person name="Generalovic N T."/>
            <person name="Byers J.R.P. K."/>
            <person name="Montejo-Kovacevich G."/>
            <person name="Yen C E."/>
        </authorList>
    </citation>
    <scope>NUCLEOTIDE SEQUENCE [LARGE SCALE GENOMIC DNA]</scope>
</reference>
<dbReference type="SUPFAM" id="SSF51604">
    <property type="entry name" value="Enolase C-terminal domain-like"/>
    <property type="match status" value="1"/>
</dbReference>
<dbReference type="GO" id="GO:0006096">
    <property type="term" value="P:glycolytic process"/>
    <property type="evidence" value="ECO:0007669"/>
    <property type="project" value="UniProtKB-UniPathway"/>
</dbReference>
<protein>
    <recommendedName>
        <fullName evidence="4">Enolase</fullName>
        <ecNumber evidence="3">4.2.1.11</ecNumber>
    </recommendedName>
    <alternativeName>
        <fullName evidence="8">2-phospho-D-glycerate hydro-lyase</fullName>
    </alternativeName>
    <alternativeName>
        <fullName evidence="9">2-phosphoglycerate dehydratase</fullName>
    </alternativeName>
</protein>
<dbReference type="PIRSF" id="PIRSF001400">
    <property type="entry name" value="Enolase"/>
    <property type="match status" value="1"/>
</dbReference>
<evidence type="ECO:0000256" key="3">
    <source>
        <dbReference type="ARBA" id="ARBA00012058"/>
    </source>
</evidence>
<dbReference type="SFLD" id="SFLDG00178">
    <property type="entry name" value="enolase"/>
    <property type="match status" value="1"/>
</dbReference>
<feature type="binding site" evidence="11">
    <location>
        <position position="167"/>
    </location>
    <ligand>
        <name>substrate</name>
    </ligand>
</feature>
<feature type="binding site" evidence="11">
    <location>
        <position position="294"/>
    </location>
    <ligand>
        <name>substrate</name>
    </ligand>
</feature>
<dbReference type="SFLD" id="SFLDF00002">
    <property type="entry name" value="enolase"/>
    <property type="match status" value="1"/>
</dbReference>
<dbReference type="NCBIfam" id="TIGR01060">
    <property type="entry name" value="eno"/>
    <property type="match status" value="1"/>
</dbReference>
<evidence type="ECO:0000256" key="2">
    <source>
        <dbReference type="ARBA" id="ARBA00009604"/>
    </source>
</evidence>
<keyword evidence="16" id="KW-1185">Reference proteome</keyword>
<dbReference type="PANTHER" id="PTHR11902:SF1">
    <property type="entry name" value="ENOLASE"/>
    <property type="match status" value="1"/>
</dbReference>
<evidence type="ECO:0000259" key="14">
    <source>
        <dbReference type="SMART" id="SM01193"/>
    </source>
</evidence>
<dbReference type="InterPro" id="IPR029017">
    <property type="entry name" value="Enolase-like_N"/>
</dbReference>
<keyword evidence="7" id="KW-0456">Lyase</keyword>
<dbReference type="PANTHER" id="PTHR11902">
    <property type="entry name" value="ENOLASE"/>
    <property type="match status" value="1"/>
</dbReference>
<dbReference type="InterPro" id="IPR000941">
    <property type="entry name" value="Enolase"/>
</dbReference>
<feature type="domain" description="Enolase N-terminal" evidence="14">
    <location>
        <begin position="3"/>
        <end position="134"/>
    </location>
</feature>
<dbReference type="FunCoup" id="A0A7R8URN8">
    <property type="interactions" value="758"/>
</dbReference>
<dbReference type="PRINTS" id="PR00148">
    <property type="entry name" value="ENOLASE"/>
</dbReference>
<evidence type="ECO:0000256" key="11">
    <source>
        <dbReference type="PIRSR" id="PIRSR001400-2"/>
    </source>
</evidence>
<evidence type="ECO:0000256" key="9">
    <source>
        <dbReference type="ARBA" id="ARBA00032132"/>
    </source>
</evidence>
<gene>
    <name evidence="15" type="ORF">HERILL_LOCUS8587</name>
</gene>
<feature type="active site" description="Proton donor" evidence="10">
    <location>
        <position position="210"/>
    </location>
</feature>
<dbReference type="GO" id="GO:0004634">
    <property type="term" value="F:phosphopyruvate hydratase activity"/>
    <property type="evidence" value="ECO:0007669"/>
    <property type="project" value="UniProtKB-EC"/>
</dbReference>
<dbReference type="PROSITE" id="PS00164">
    <property type="entry name" value="ENOLASE"/>
    <property type="match status" value="1"/>
</dbReference>
<dbReference type="InterPro" id="IPR020809">
    <property type="entry name" value="Enolase_CS"/>
</dbReference>
<dbReference type="GO" id="GO:0000287">
    <property type="term" value="F:magnesium ion binding"/>
    <property type="evidence" value="ECO:0007669"/>
    <property type="project" value="InterPro"/>
</dbReference>
<dbReference type="OMA" id="RCMMSHR"/>
<dbReference type="Pfam" id="PF00113">
    <property type="entry name" value="Enolase_C"/>
    <property type="match status" value="1"/>
</dbReference>
<keyword evidence="6" id="KW-0324">Glycolysis</keyword>
<dbReference type="InParanoid" id="A0A7R8URN8"/>
<dbReference type="SUPFAM" id="SSF54826">
    <property type="entry name" value="Enolase N-terminal domain-like"/>
    <property type="match status" value="1"/>
</dbReference>
<evidence type="ECO:0000256" key="1">
    <source>
        <dbReference type="ARBA" id="ARBA00005031"/>
    </source>
</evidence>
<feature type="binding site" evidence="11">
    <location>
        <begin position="371"/>
        <end position="374"/>
    </location>
    <ligand>
        <name>substrate</name>
    </ligand>
</feature>
<evidence type="ECO:0000256" key="10">
    <source>
        <dbReference type="PIRSR" id="PIRSR001400-1"/>
    </source>
</evidence>
<dbReference type="UniPathway" id="UPA00109">
    <property type="reaction ID" value="UER00187"/>
</dbReference>
<evidence type="ECO:0000256" key="12">
    <source>
        <dbReference type="PIRSR" id="PIRSR001400-3"/>
    </source>
</evidence>
<dbReference type="OrthoDB" id="1739814at2759"/>
<comment type="cofactor">
    <cofactor evidence="12">
        <name>Mg(2+)</name>
        <dbReference type="ChEBI" id="CHEBI:18420"/>
    </cofactor>
    <text evidence="12">Mg(2+) is required for catalysis and for stabilizing the dimer.</text>
</comment>
<feature type="binding site" evidence="12">
    <location>
        <position position="294"/>
    </location>
    <ligand>
        <name>Mg(2+)</name>
        <dbReference type="ChEBI" id="CHEBI:18420"/>
    </ligand>
</feature>
<organism evidence="15 16">
    <name type="scientific">Hermetia illucens</name>
    <name type="common">Black soldier fly</name>
    <dbReference type="NCBI Taxonomy" id="343691"/>
    <lineage>
        <taxon>Eukaryota</taxon>
        <taxon>Metazoa</taxon>
        <taxon>Ecdysozoa</taxon>
        <taxon>Arthropoda</taxon>
        <taxon>Hexapoda</taxon>
        <taxon>Insecta</taxon>
        <taxon>Pterygota</taxon>
        <taxon>Neoptera</taxon>
        <taxon>Endopterygota</taxon>
        <taxon>Diptera</taxon>
        <taxon>Brachycera</taxon>
        <taxon>Stratiomyomorpha</taxon>
        <taxon>Stratiomyidae</taxon>
        <taxon>Hermetiinae</taxon>
        <taxon>Hermetia</taxon>
    </lineage>
</organism>
<comment type="pathway">
    <text evidence="1">Carbohydrate degradation; glycolysis; pyruvate from D-glyceraldehyde 3-phosphate: step 4/5.</text>
</comment>
<comment type="similarity">
    <text evidence="2">Belongs to the enolase family.</text>
</comment>
<dbReference type="EC" id="4.2.1.11" evidence="3"/>
<evidence type="ECO:0000256" key="6">
    <source>
        <dbReference type="ARBA" id="ARBA00023152"/>
    </source>
</evidence>
<dbReference type="Proteomes" id="UP000594454">
    <property type="component" value="Chromosome 3"/>
</dbReference>
<dbReference type="SFLD" id="SFLDS00001">
    <property type="entry name" value="Enolase"/>
    <property type="match status" value="1"/>
</dbReference>
<evidence type="ECO:0000256" key="7">
    <source>
        <dbReference type="ARBA" id="ARBA00023239"/>
    </source>
</evidence>
<dbReference type="Gene3D" id="3.30.390.10">
    <property type="entry name" value="Enolase-like, N-terminal domain"/>
    <property type="match status" value="1"/>
</dbReference>
<dbReference type="FunFam" id="3.20.20.120:FF:000002">
    <property type="entry name" value="Enolase 1"/>
    <property type="match status" value="1"/>
</dbReference>
<evidence type="ECO:0000313" key="16">
    <source>
        <dbReference type="Proteomes" id="UP000594454"/>
    </source>
</evidence>
<dbReference type="Pfam" id="PF03952">
    <property type="entry name" value="Enolase_N"/>
    <property type="match status" value="1"/>
</dbReference>
<feature type="binding site" evidence="12">
    <location>
        <position position="319"/>
    </location>
    <ligand>
        <name>Mg(2+)</name>
        <dbReference type="ChEBI" id="CHEBI:18420"/>
    </ligand>
</feature>
<dbReference type="CDD" id="cd03313">
    <property type="entry name" value="enolase"/>
    <property type="match status" value="1"/>
</dbReference>
<name>A0A7R8URN8_HERIL</name>
<feature type="binding site" evidence="12">
    <location>
        <position position="245"/>
    </location>
    <ligand>
        <name>Mg(2+)</name>
        <dbReference type="ChEBI" id="CHEBI:18420"/>
    </ligand>
</feature>
<dbReference type="SMART" id="SM01193">
    <property type="entry name" value="Enolase_N"/>
    <property type="match status" value="1"/>
</dbReference>
<keyword evidence="5 12" id="KW-0460">Magnesium</keyword>
<dbReference type="Gene3D" id="3.20.20.120">
    <property type="entry name" value="Enolase-like C-terminal domain"/>
    <property type="match status" value="1"/>
</dbReference>
<feature type="active site" description="Proton acceptor" evidence="10">
    <location>
        <position position="344"/>
    </location>
</feature>
<evidence type="ECO:0000313" key="15">
    <source>
        <dbReference type="EMBL" id="CAD7085767.1"/>
    </source>
</evidence>
<dbReference type="AlphaFoldDB" id="A0A7R8URN8"/>
<sequence length="433" mass="46812">MPIKSIVARQIFDSRGNPTVEVDLTTELGLFRAAVPSGASTGVHEALELRDEEKNNYHGKGVRKAVDHINKSLAPELLKAGLEVTDQEAIDSFMIKLDGTENKSKFGANAILGISLAVCKAGAAKKGVPLYKHIADLAGNANIILPVPAFNVINGGSHAGNKLAMQEFMILPTGAASFTEAMKIGSEVYHHLKKVIKDKFGLDATAVGDEGGFAPNILNNKDALLLIQDAISKAGYTGKVEIGMDVAASEFFKDGQYDLDFKNPNSDKSQWLSPDKLTNLYQEFIKEFPIVSIEDPFDQDHWDAWSAMTAATNIQIVGDDLTVTNPKRIQTAVEKKACNCLLLKVNQIGTVTESIKAHLLAKSNGWGTMVSHRSGETEDTFIADLVVGLSTGQIKTGAPCRSERLAKYNQILRIEEELGANAKYAGKGFRSPK</sequence>
<feature type="binding site" evidence="11">
    <location>
        <position position="158"/>
    </location>
    <ligand>
        <name>substrate</name>
    </ligand>
</feature>
<feature type="domain" description="Enolase C-terminal TIM barrel" evidence="13">
    <location>
        <begin position="142"/>
        <end position="432"/>
    </location>
</feature>
<dbReference type="SMART" id="SM01192">
    <property type="entry name" value="Enolase_C"/>
    <property type="match status" value="1"/>
</dbReference>
<evidence type="ECO:0000256" key="8">
    <source>
        <dbReference type="ARBA" id="ARBA00031125"/>
    </source>
</evidence>
<feature type="binding site" evidence="11">
    <location>
        <position position="395"/>
    </location>
    <ligand>
        <name>substrate</name>
    </ligand>
</feature>
<dbReference type="GO" id="GO:0000015">
    <property type="term" value="C:phosphopyruvate hydratase complex"/>
    <property type="evidence" value="ECO:0007669"/>
    <property type="project" value="InterPro"/>
</dbReference>
<dbReference type="InterPro" id="IPR036849">
    <property type="entry name" value="Enolase-like_C_sf"/>
</dbReference>
<dbReference type="HAMAP" id="MF_00318">
    <property type="entry name" value="Enolase"/>
    <property type="match status" value="1"/>
</dbReference>